<keyword evidence="1" id="KW-0732">Signal</keyword>
<dbReference type="Gene3D" id="2.40.128.110">
    <property type="entry name" value="Lipid/polyisoprenoid-binding, YceI-like"/>
    <property type="match status" value="1"/>
</dbReference>
<comment type="caution">
    <text evidence="3">The sequence shown here is derived from an EMBL/GenBank/DDBJ whole genome shotgun (WGS) entry which is preliminary data.</text>
</comment>
<dbReference type="PATRIC" id="fig|456.5.peg.2821"/>
<dbReference type="InterPro" id="IPR036761">
    <property type="entry name" value="TTHA0802/YceI-like_sf"/>
</dbReference>
<organism evidence="3 4">
    <name type="scientific">Legionella jordanis</name>
    <dbReference type="NCBI Taxonomy" id="456"/>
    <lineage>
        <taxon>Bacteria</taxon>
        <taxon>Pseudomonadati</taxon>
        <taxon>Pseudomonadota</taxon>
        <taxon>Gammaproteobacteria</taxon>
        <taxon>Legionellales</taxon>
        <taxon>Legionellaceae</taxon>
        <taxon>Legionella</taxon>
    </lineage>
</organism>
<gene>
    <name evidence="3" type="primary">yceI</name>
    <name evidence="3" type="ORF">Ljor_2629</name>
</gene>
<dbReference type="InterPro" id="IPR007372">
    <property type="entry name" value="Lipid/polyisoprenoid-bd_YceI"/>
</dbReference>
<dbReference type="PANTHER" id="PTHR34406">
    <property type="entry name" value="PROTEIN YCEI"/>
    <property type="match status" value="1"/>
</dbReference>
<dbReference type="STRING" id="456.Ljor_2629"/>
<proteinExistence type="predicted"/>
<name>A0A0W0VDW5_9GAMM</name>
<keyword evidence="4" id="KW-1185">Reference proteome</keyword>
<dbReference type="OrthoDB" id="9811006at2"/>
<reference evidence="3 4" key="1">
    <citation type="submission" date="2015-11" db="EMBL/GenBank/DDBJ databases">
        <title>Genomic analysis of 38 Legionella species identifies large and diverse effector repertoires.</title>
        <authorList>
            <person name="Burstein D."/>
            <person name="Amaro F."/>
            <person name="Zusman T."/>
            <person name="Lifshitz Z."/>
            <person name="Cohen O."/>
            <person name="Gilbert J.A."/>
            <person name="Pupko T."/>
            <person name="Shuman H.A."/>
            <person name="Segal G."/>
        </authorList>
    </citation>
    <scope>NUCLEOTIDE SEQUENCE [LARGE SCALE GENOMIC DNA]</scope>
    <source>
        <strain evidence="3 4">BL-540</strain>
    </source>
</reference>
<dbReference type="SUPFAM" id="SSF101874">
    <property type="entry name" value="YceI-like"/>
    <property type="match status" value="1"/>
</dbReference>
<evidence type="ECO:0000256" key="1">
    <source>
        <dbReference type="SAM" id="SignalP"/>
    </source>
</evidence>
<feature type="signal peptide" evidence="1">
    <location>
        <begin position="1"/>
        <end position="23"/>
    </location>
</feature>
<accession>A0A0W0VDW5</accession>
<dbReference type="SMART" id="SM00867">
    <property type="entry name" value="YceI"/>
    <property type="match status" value="1"/>
</dbReference>
<dbReference type="PANTHER" id="PTHR34406:SF1">
    <property type="entry name" value="PROTEIN YCEI"/>
    <property type="match status" value="1"/>
</dbReference>
<dbReference type="AlphaFoldDB" id="A0A0W0VDW5"/>
<evidence type="ECO:0000313" key="3">
    <source>
        <dbReference type="EMBL" id="KTD18323.1"/>
    </source>
</evidence>
<dbReference type="EMBL" id="LNYJ01000011">
    <property type="protein sequence ID" value="KTD18323.1"/>
    <property type="molecule type" value="Genomic_DNA"/>
</dbReference>
<evidence type="ECO:0000259" key="2">
    <source>
        <dbReference type="SMART" id="SM00867"/>
    </source>
</evidence>
<sequence>MIRKLSRSFVFILLIACTWCSYAAAAAAEKFILDNQHSYVAWRIQHLGFSTQTGKWYASGTLLLDQEHPENSKVEARVNVADVITGIPELDKHLKDKLFFDVKNYPMATFVSNKIAVLSKNSAKVEGVLNLRGISKPVTLNVTFNKAGKNPINDRITVGFSATAKIKRSDFGMRAFLPNLGDEVDIDIQAEAYKADDTNNQSMQNHETPKQQ</sequence>
<protein>
    <submittedName>
        <fullName evidence="3">Polyprenyl-pyrophosphate binding protein</fullName>
    </submittedName>
</protein>
<dbReference type="Pfam" id="PF04264">
    <property type="entry name" value="YceI"/>
    <property type="match status" value="1"/>
</dbReference>
<feature type="chain" id="PRO_5006914707" evidence="1">
    <location>
        <begin position="24"/>
        <end position="212"/>
    </location>
</feature>
<dbReference type="Proteomes" id="UP000055035">
    <property type="component" value="Unassembled WGS sequence"/>
</dbReference>
<evidence type="ECO:0000313" key="4">
    <source>
        <dbReference type="Proteomes" id="UP000055035"/>
    </source>
</evidence>
<feature type="domain" description="Lipid/polyisoprenoid-binding YceI-like" evidence="2">
    <location>
        <begin position="30"/>
        <end position="193"/>
    </location>
</feature>